<proteinExistence type="predicted"/>
<dbReference type="InterPro" id="IPR015943">
    <property type="entry name" value="WD40/YVTN_repeat-like_dom_sf"/>
</dbReference>
<feature type="repeat" description="WD" evidence="1">
    <location>
        <begin position="41"/>
        <end position="82"/>
    </location>
</feature>
<dbReference type="EMBL" id="FN649760">
    <property type="protein sequence ID" value="CBN74243.1"/>
    <property type="molecule type" value="Genomic_DNA"/>
</dbReference>
<dbReference type="GO" id="GO:0030621">
    <property type="term" value="F:U4 snRNA binding"/>
    <property type="evidence" value="ECO:0007669"/>
    <property type="project" value="TreeGrafter"/>
</dbReference>
<keyword evidence="3" id="KW-1185">Reference proteome</keyword>
<dbReference type="STRING" id="2880.D8LEF6"/>
<accession>D8LEF6</accession>
<evidence type="ECO:0000313" key="3">
    <source>
        <dbReference type="Proteomes" id="UP000002630"/>
    </source>
</evidence>
<dbReference type="PROSITE" id="PS50294">
    <property type="entry name" value="WD_REPEATS_REGION"/>
    <property type="match status" value="1"/>
</dbReference>
<dbReference type="Proteomes" id="UP000002630">
    <property type="component" value="Unassembled WGS sequence"/>
</dbReference>
<dbReference type="InParanoid" id="D8LEF6"/>
<dbReference type="SMART" id="SM00320">
    <property type="entry name" value="WD40"/>
    <property type="match status" value="1"/>
</dbReference>
<organism evidence="2 3">
    <name type="scientific">Ectocarpus siliculosus</name>
    <name type="common">Brown alga</name>
    <name type="synonym">Conferva siliculosa</name>
    <dbReference type="NCBI Taxonomy" id="2880"/>
    <lineage>
        <taxon>Eukaryota</taxon>
        <taxon>Sar</taxon>
        <taxon>Stramenopiles</taxon>
        <taxon>Ochrophyta</taxon>
        <taxon>PX clade</taxon>
        <taxon>Phaeophyceae</taxon>
        <taxon>Ectocarpales</taxon>
        <taxon>Ectocarpaceae</taxon>
        <taxon>Ectocarpus</taxon>
    </lineage>
</organism>
<dbReference type="InterPro" id="IPR001680">
    <property type="entry name" value="WD40_rpt"/>
</dbReference>
<dbReference type="PANTHER" id="PTHR19846:SF0">
    <property type="entry name" value="PRE-MRNA PROCESSING FACTOR 4"/>
    <property type="match status" value="1"/>
</dbReference>
<dbReference type="PROSITE" id="PS50082">
    <property type="entry name" value="WD_REPEATS_2"/>
    <property type="match status" value="1"/>
</dbReference>
<dbReference type="SUPFAM" id="SSF50978">
    <property type="entry name" value="WD40 repeat-like"/>
    <property type="match status" value="1"/>
</dbReference>
<dbReference type="GO" id="GO:0017070">
    <property type="term" value="F:U6 snRNA binding"/>
    <property type="evidence" value="ECO:0007669"/>
    <property type="project" value="TreeGrafter"/>
</dbReference>
<protein>
    <submittedName>
        <fullName evidence="2">Uncharacterized protein</fullName>
    </submittedName>
</protein>
<reference evidence="2 3" key="1">
    <citation type="journal article" date="2010" name="Nature">
        <title>The Ectocarpus genome and the independent evolution of multicellularity in brown algae.</title>
        <authorList>
            <person name="Cock J.M."/>
            <person name="Sterck L."/>
            <person name="Rouze P."/>
            <person name="Scornet D."/>
            <person name="Allen A.E."/>
            <person name="Amoutzias G."/>
            <person name="Anthouard V."/>
            <person name="Artiguenave F."/>
            <person name="Aury J.M."/>
            <person name="Badger J.H."/>
            <person name="Beszteri B."/>
            <person name="Billiau K."/>
            <person name="Bonnet E."/>
            <person name="Bothwell J.H."/>
            <person name="Bowler C."/>
            <person name="Boyen C."/>
            <person name="Brownlee C."/>
            <person name="Carrano C.J."/>
            <person name="Charrier B."/>
            <person name="Cho G.Y."/>
            <person name="Coelho S.M."/>
            <person name="Collen J."/>
            <person name="Corre E."/>
            <person name="Da Silva C."/>
            <person name="Delage L."/>
            <person name="Delaroque N."/>
            <person name="Dittami S.M."/>
            <person name="Doulbeau S."/>
            <person name="Elias M."/>
            <person name="Farnham G."/>
            <person name="Gachon C.M."/>
            <person name="Gschloessl B."/>
            <person name="Heesch S."/>
            <person name="Jabbari K."/>
            <person name="Jubin C."/>
            <person name="Kawai H."/>
            <person name="Kimura K."/>
            <person name="Kloareg B."/>
            <person name="Kupper F.C."/>
            <person name="Lang D."/>
            <person name="Le Bail A."/>
            <person name="Leblanc C."/>
            <person name="Lerouge P."/>
            <person name="Lohr M."/>
            <person name="Lopez P.J."/>
            <person name="Martens C."/>
            <person name="Maumus F."/>
            <person name="Michel G."/>
            <person name="Miranda-Saavedra D."/>
            <person name="Morales J."/>
            <person name="Moreau H."/>
            <person name="Motomura T."/>
            <person name="Nagasato C."/>
            <person name="Napoli C.A."/>
            <person name="Nelson D.R."/>
            <person name="Nyvall-Collen P."/>
            <person name="Peters A.F."/>
            <person name="Pommier C."/>
            <person name="Potin P."/>
            <person name="Poulain J."/>
            <person name="Quesneville H."/>
            <person name="Read B."/>
            <person name="Rensing S.A."/>
            <person name="Ritter A."/>
            <person name="Rousvoal S."/>
            <person name="Samanta M."/>
            <person name="Samson G."/>
            <person name="Schroeder D.C."/>
            <person name="Segurens B."/>
            <person name="Strittmatter M."/>
            <person name="Tonon T."/>
            <person name="Tregear J.W."/>
            <person name="Valentin K."/>
            <person name="von Dassow P."/>
            <person name="Yamagishi T."/>
            <person name="Van de Peer Y."/>
            <person name="Wincker P."/>
        </authorList>
    </citation>
    <scope>NUCLEOTIDE SEQUENCE [LARGE SCALE GENOMIC DNA]</scope>
    <source>
        <strain evidence="3">Ec32 / CCAP1310/4</strain>
    </source>
</reference>
<dbReference type="Pfam" id="PF00400">
    <property type="entry name" value="WD40"/>
    <property type="match status" value="2"/>
</dbReference>
<sequence length="84" mass="9383">MGYKDLGNDWQHSLVLATGSADGSIHVFDLSKGQGDEIQTLLGHRDRVYSADFHPTEPKLVSSSADKTVLIWEPNRKRNSRKGF</sequence>
<dbReference type="GO" id="GO:0046540">
    <property type="term" value="C:U4/U6 x U5 tri-snRNP complex"/>
    <property type="evidence" value="ECO:0007669"/>
    <property type="project" value="TreeGrafter"/>
</dbReference>
<dbReference type="GO" id="GO:0000398">
    <property type="term" value="P:mRNA splicing, via spliceosome"/>
    <property type="evidence" value="ECO:0007669"/>
    <property type="project" value="TreeGrafter"/>
</dbReference>
<dbReference type="PANTHER" id="PTHR19846">
    <property type="entry name" value="WD40 REPEAT PROTEIN"/>
    <property type="match status" value="1"/>
</dbReference>
<keyword evidence="1" id="KW-0853">WD repeat</keyword>
<name>D8LEF6_ECTSI</name>
<dbReference type="AlphaFoldDB" id="D8LEF6"/>
<dbReference type="Gene3D" id="2.130.10.10">
    <property type="entry name" value="YVTN repeat-like/Quinoprotein amine dehydrogenase"/>
    <property type="match status" value="1"/>
</dbReference>
<evidence type="ECO:0000313" key="2">
    <source>
        <dbReference type="EMBL" id="CBN74243.1"/>
    </source>
</evidence>
<gene>
    <name evidence="2" type="ORF">Esi_0013_0218</name>
</gene>
<dbReference type="OrthoDB" id="6262491at2759"/>
<dbReference type="InterPro" id="IPR036322">
    <property type="entry name" value="WD40_repeat_dom_sf"/>
</dbReference>
<evidence type="ECO:0000256" key="1">
    <source>
        <dbReference type="PROSITE-ProRule" id="PRU00221"/>
    </source>
</evidence>